<evidence type="ECO:0000256" key="10">
    <source>
        <dbReference type="ARBA" id="ARBA00022679"/>
    </source>
</evidence>
<dbReference type="InterPro" id="IPR050482">
    <property type="entry name" value="Sensor_HK_TwoCompSys"/>
</dbReference>
<dbReference type="PANTHER" id="PTHR24421">
    <property type="entry name" value="NITRATE/NITRITE SENSOR PROTEIN NARX-RELATED"/>
    <property type="match status" value="1"/>
</dbReference>
<reference evidence="23 24" key="1">
    <citation type="journal article" date="2011" name="Stand. Genomic Sci.">
        <title>Non-contiguous finished genome sequence and contextual data of the filamentous soil bacterium Ktedonobacter racemifer type strain (SOSP1-21).</title>
        <authorList>
            <person name="Chang Y.J."/>
            <person name="Land M."/>
            <person name="Hauser L."/>
            <person name="Chertkov O."/>
            <person name="Del Rio T.G."/>
            <person name="Nolan M."/>
            <person name="Copeland A."/>
            <person name="Tice H."/>
            <person name="Cheng J.F."/>
            <person name="Lucas S."/>
            <person name="Han C."/>
            <person name="Goodwin L."/>
            <person name="Pitluck S."/>
            <person name="Ivanova N."/>
            <person name="Ovchinikova G."/>
            <person name="Pati A."/>
            <person name="Chen A."/>
            <person name="Palaniappan K."/>
            <person name="Mavromatis K."/>
            <person name="Liolios K."/>
            <person name="Brettin T."/>
            <person name="Fiebig A."/>
            <person name="Rohde M."/>
            <person name="Abt B."/>
            <person name="Goker M."/>
            <person name="Detter J.C."/>
            <person name="Woyke T."/>
            <person name="Bristow J."/>
            <person name="Eisen J.A."/>
            <person name="Markowitz V."/>
            <person name="Hugenholtz P."/>
            <person name="Kyrpides N.C."/>
            <person name="Klenk H.P."/>
            <person name="Lapidus A."/>
        </authorList>
    </citation>
    <scope>NUCLEOTIDE SEQUENCE [LARGE SCALE GENOMIC DNA]</scope>
    <source>
        <strain evidence="24">DSM 44963</strain>
    </source>
</reference>
<evidence type="ECO:0000313" key="24">
    <source>
        <dbReference type="Proteomes" id="UP000004508"/>
    </source>
</evidence>
<dbReference type="STRING" id="485913.Krac_10495"/>
<dbReference type="InterPro" id="IPR003660">
    <property type="entry name" value="HAMP_dom"/>
</dbReference>
<evidence type="ECO:0000256" key="16">
    <source>
        <dbReference type="ARBA" id="ARBA00023012"/>
    </source>
</evidence>
<keyword evidence="20" id="KW-0472">Membrane</keyword>
<dbReference type="InterPro" id="IPR004358">
    <property type="entry name" value="Sig_transdc_His_kin-like_C"/>
</dbReference>
<dbReference type="GO" id="GO:0051539">
    <property type="term" value="F:4 iron, 4 sulfur cluster binding"/>
    <property type="evidence" value="ECO:0007669"/>
    <property type="project" value="UniProtKB-KW"/>
</dbReference>
<protein>
    <recommendedName>
        <fullName evidence="6">Oxygen sensor histidine kinase NreB</fullName>
        <ecNumber evidence="5">2.7.13.3</ecNumber>
    </recommendedName>
    <alternativeName>
        <fullName evidence="19">Nitrogen regulation protein B</fullName>
    </alternativeName>
</protein>
<dbReference type="AlphaFoldDB" id="D6THG9"/>
<keyword evidence="11" id="KW-0479">Metal-binding</keyword>
<dbReference type="InterPro" id="IPR036890">
    <property type="entry name" value="HATPase_C_sf"/>
</dbReference>
<evidence type="ECO:0000256" key="8">
    <source>
        <dbReference type="ARBA" id="ARBA00022490"/>
    </source>
</evidence>
<evidence type="ECO:0000256" key="5">
    <source>
        <dbReference type="ARBA" id="ARBA00012438"/>
    </source>
</evidence>
<evidence type="ECO:0000256" key="14">
    <source>
        <dbReference type="ARBA" id="ARBA00022840"/>
    </source>
</evidence>
<comment type="function">
    <text evidence="18">Member of the two-component regulatory system NreB/NreC involved in the control of dissimilatory nitrate/nitrite reduction in response to oxygen. NreB functions as a direct oxygen sensor histidine kinase which is autophosphorylated, in the absence of oxygen, probably at the conserved histidine residue, and transfers its phosphate group probably to a conserved aspartate residue of NreC. NreB/NreC activates the expression of the nitrate (narGHJI) and nitrite (nir) reductase operons, as well as the putative nitrate transporter gene narT.</text>
</comment>
<evidence type="ECO:0000313" key="23">
    <source>
        <dbReference type="EMBL" id="EFH88974.1"/>
    </source>
</evidence>
<keyword evidence="8" id="KW-0963">Cytoplasm</keyword>
<dbReference type="EMBL" id="ADVG01000001">
    <property type="protein sequence ID" value="EFH88974.1"/>
    <property type="molecule type" value="Genomic_DNA"/>
</dbReference>
<proteinExistence type="predicted"/>
<evidence type="ECO:0000256" key="6">
    <source>
        <dbReference type="ARBA" id="ARBA00017322"/>
    </source>
</evidence>
<evidence type="ECO:0000256" key="2">
    <source>
        <dbReference type="ARBA" id="ARBA00001966"/>
    </source>
</evidence>
<dbReference type="PANTHER" id="PTHR24421:SF10">
    <property type="entry name" value="NITRATE_NITRITE SENSOR PROTEIN NARQ"/>
    <property type="match status" value="1"/>
</dbReference>
<feature type="transmembrane region" description="Helical" evidence="20">
    <location>
        <begin position="196"/>
        <end position="221"/>
    </location>
</feature>
<comment type="cofactor">
    <cofactor evidence="2">
        <name>[4Fe-4S] cluster</name>
        <dbReference type="ChEBI" id="CHEBI:49883"/>
    </cofactor>
</comment>
<dbReference type="SMART" id="SM00304">
    <property type="entry name" value="HAMP"/>
    <property type="match status" value="1"/>
</dbReference>
<keyword evidence="9" id="KW-0597">Phosphoprotein</keyword>
<gene>
    <name evidence="23" type="ORF">Krac_10495</name>
</gene>
<comment type="caution">
    <text evidence="23">The sequence shown here is derived from an EMBL/GenBank/DDBJ whole genome shotgun (WGS) entry which is preliminary data.</text>
</comment>
<dbReference type="GO" id="GO:0005524">
    <property type="term" value="F:ATP binding"/>
    <property type="evidence" value="ECO:0007669"/>
    <property type="project" value="UniProtKB-KW"/>
</dbReference>
<dbReference type="Gene3D" id="6.10.340.10">
    <property type="match status" value="1"/>
</dbReference>
<accession>D6THG9</accession>
<keyword evidence="12" id="KW-0547">Nucleotide-binding</keyword>
<dbReference type="InParanoid" id="D6THG9"/>
<dbReference type="GO" id="GO:0046872">
    <property type="term" value="F:metal ion binding"/>
    <property type="evidence" value="ECO:0007669"/>
    <property type="project" value="UniProtKB-KW"/>
</dbReference>
<dbReference type="GO" id="GO:0005737">
    <property type="term" value="C:cytoplasm"/>
    <property type="evidence" value="ECO:0007669"/>
    <property type="project" value="UniProtKB-SubCell"/>
</dbReference>
<dbReference type="GO" id="GO:0016020">
    <property type="term" value="C:membrane"/>
    <property type="evidence" value="ECO:0007669"/>
    <property type="project" value="UniProtKB-SubCell"/>
</dbReference>
<keyword evidence="14" id="KW-0067">ATP-binding</keyword>
<sequence>MITVKFPTFVLKRFHRLQWKLTISYLITCVIVLCLLELLVALIGVGVTLSQDRGTLEHHAQLLARIAGPTFPATRVAHQQQLQAAWELLQESNPAFQGYIATVDAQGRVIVAAGNHAPVPGYDLRSALPASVQQDTRGLLSSHASPSSPQSALLRTSFEQGREYVVAPLLEGTTTQGILVVSGHYVRFSWENVLTFLLFFGVSAVIFFLGAGVVGLAFGAVTARGLVRRLQQIAAAVEGWSLGDFSTFVSDPSRDEVGQLAHRLNHMAQQLQQLLRMRQDLATVEERNRLARDLHDSVKQQIFAVSLHVSTTKALMRHDERAAQAHLLKAEVLVRQTQRELMTLIRELRPVDLEDRSLAQALQDYTHSWQEQTGIPVELKVDGDIATSLEVENAFFRIAQEGLANVARHSQASLVKLHLTCATVVTLAINDNGCGFDVHNREQRGVGLSSIRERVQALGGHLDIQSSKGQGTTIIVWCPQTEKDAS</sequence>
<dbReference type="CDD" id="cd06225">
    <property type="entry name" value="HAMP"/>
    <property type="match status" value="1"/>
</dbReference>
<keyword evidence="20" id="KW-0812">Transmembrane</keyword>
<dbReference type="InterPro" id="IPR005467">
    <property type="entry name" value="His_kinase_dom"/>
</dbReference>
<keyword evidence="20" id="KW-1133">Transmembrane helix</keyword>
<name>D6THG9_KTERA</name>
<evidence type="ECO:0000256" key="18">
    <source>
        <dbReference type="ARBA" id="ARBA00024827"/>
    </source>
</evidence>
<dbReference type="SMART" id="SM00387">
    <property type="entry name" value="HATPase_c"/>
    <property type="match status" value="1"/>
</dbReference>
<feature type="domain" description="Histidine kinase" evidence="21">
    <location>
        <begin position="293"/>
        <end position="482"/>
    </location>
</feature>
<dbReference type="Gene3D" id="1.20.5.1930">
    <property type="match status" value="1"/>
</dbReference>
<evidence type="ECO:0000256" key="12">
    <source>
        <dbReference type="ARBA" id="ARBA00022741"/>
    </source>
</evidence>
<dbReference type="eggNOG" id="COG3850">
    <property type="taxonomic scope" value="Bacteria"/>
</dbReference>
<evidence type="ECO:0000256" key="7">
    <source>
        <dbReference type="ARBA" id="ARBA00022485"/>
    </source>
</evidence>
<evidence type="ECO:0000256" key="3">
    <source>
        <dbReference type="ARBA" id="ARBA00004370"/>
    </source>
</evidence>
<dbReference type="PRINTS" id="PR00344">
    <property type="entry name" value="BCTRLSENSOR"/>
</dbReference>
<evidence type="ECO:0000256" key="4">
    <source>
        <dbReference type="ARBA" id="ARBA00004496"/>
    </source>
</evidence>
<dbReference type="GO" id="GO:0046983">
    <property type="term" value="F:protein dimerization activity"/>
    <property type="evidence" value="ECO:0007669"/>
    <property type="project" value="InterPro"/>
</dbReference>
<organism evidence="23 24">
    <name type="scientific">Ktedonobacter racemifer DSM 44963</name>
    <dbReference type="NCBI Taxonomy" id="485913"/>
    <lineage>
        <taxon>Bacteria</taxon>
        <taxon>Bacillati</taxon>
        <taxon>Chloroflexota</taxon>
        <taxon>Ktedonobacteria</taxon>
        <taxon>Ktedonobacterales</taxon>
        <taxon>Ktedonobacteraceae</taxon>
        <taxon>Ktedonobacter</taxon>
    </lineage>
</organism>
<keyword evidence="7" id="KW-0004">4Fe-4S</keyword>
<evidence type="ECO:0000256" key="1">
    <source>
        <dbReference type="ARBA" id="ARBA00000085"/>
    </source>
</evidence>
<dbReference type="InterPro" id="IPR011712">
    <property type="entry name" value="Sig_transdc_His_kin_sub3_dim/P"/>
</dbReference>
<dbReference type="PROSITE" id="PS50885">
    <property type="entry name" value="HAMP"/>
    <property type="match status" value="1"/>
</dbReference>
<keyword evidence="15" id="KW-0408">Iron</keyword>
<evidence type="ECO:0000259" key="21">
    <source>
        <dbReference type="PROSITE" id="PS50109"/>
    </source>
</evidence>
<dbReference type="Proteomes" id="UP000004508">
    <property type="component" value="Unassembled WGS sequence"/>
</dbReference>
<evidence type="ECO:0000256" key="17">
    <source>
        <dbReference type="ARBA" id="ARBA00023014"/>
    </source>
</evidence>
<evidence type="ECO:0000256" key="11">
    <source>
        <dbReference type="ARBA" id="ARBA00022723"/>
    </source>
</evidence>
<dbReference type="Gene3D" id="3.30.565.10">
    <property type="entry name" value="Histidine kinase-like ATPase, C-terminal domain"/>
    <property type="match status" value="1"/>
</dbReference>
<dbReference type="OrthoDB" id="9781904at2"/>
<feature type="transmembrane region" description="Helical" evidence="20">
    <location>
        <begin position="21"/>
        <end position="47"/>
    </location>
</feature>
<dbReference type="SUPFAM" id="SSF55874">
    <property type="entry name" value="ATPase domain of HSP90 chaperone/DNA topoisomerase II/histidine kinase"/>
    <property type="match status" value="1"/>
</dbReference>
<dbReference type="SUPFAM" id="SSF158472">
    <property type="entry name" value="HAMP domain-like"/>
    <property type="match status" value="1"/>
</dbReference>
<keyword evidence="24" id="KW-1185">Reference proteome</keyword>
<evidence type="ECO:0000256" key="20">
    <source>
        <dbReference type="SAM" id="Phobius"/>
    </source>
</evidence>
<dbReference type="CDD" id="cd16917">
    <property type="entry name" value="HATPase_UhpB-NarQ-NarX-like"/>
    <property type="match status" value="1"/>
</dbReference>
<evidence type="ECO:0000256" key="19">
    <source>
        <dbReference type="ARBA" id="ARBA00030800"/>
    </source>
</evidence>
<evidence type="ECO:0000256" key="15">
    <source>
        <dbReference type="ARBA" id="ARBA00023004"/>
    </source>
</evidence>
<keyword evidence="16" id="KW-0902">Two-component regulatory system</keyword>
<dbReference type="Pfam" id="PF02518">
    <property type="entry name" value="HATPase_c"/>
    <property type="match status" value="1"/>
</dbReference>
<keyword evidence="17" id="KW-0411">Iron-sulfur</keyword>
<dbReference type="InterPro" id="IPR003594">
    <property type="entry name" value="HATPase_dom"/>
</dbReference>
<evidence type="ECO:0000256" key="9">
    <source>
        <dbReference type="ARBA" id="ARBA00022553"/>
    </source>
</evidence>
<comment type="subcellular location">
    <subcellularLocation>
        <location evidence="4">Cytoplasm</location>
    </subcellularLocation>
    <subcellularLocation>
        <location evidence="3">Membrane</location>
    </subcellularLocation>
</comment>
<evidence type="ECO:0000259" key="22">
    <source>
        <dbReference type="PROSITE" id="PS50885"/>
    </source>
</evidence>
<feature type="domain" description="HAMP" evidence="22">
    <location>
        <begin position="224"/>
        <end position="276"/>
    </location>
</feature>
<dbReference type="Pfam" id="PF00672">
    <property type="entry name" value="HAMP"/>
    <property type="match status" value="1"/>
</dbReference>
<evidence type="ECO:0000256" key="13">
    <source>
        <dbReference type="ARBA" id="ARBA00022777"/>
    </source>
</evidence>
<dbReference type="eggNOG" id="COG4585">
    <property type="taxonomic scope" value="Bacteria"/>
</dbReference>
<dbReference type="Pfam" id="PF07730">
    <property type="entry name" value="HisKA_3"/>
    <property type="match status" value="1"/>
</dbReference>
<dbReference type="PROSITE" id="PS50109">
    <property type="entry name" value="HIS_KIN"/>
    <property type="match status" value="1"/>
</dbReference>
<dbReference type="GO" id="GO:0000155">
    <property type="term" value="F:phosphorelay sensor kinase activity"/>
    <property type="evidence" value="ECO:0007669"/>
    <property type="project" value="InterPro"/>
</dbReference>
<dbReference type="EC" id="2.7.13.3" evidence="5"/>
<dbReference type="FunCoup" id="D6THG9">
    <property type="interactions" value="144"/>
</dbReference>
<dbReference type="RefSeq" id="WP_007905252.1">
    <property type="nucleotide sequence ID" value="NZ_ADVG01000001.1"/>
</dbReference>
<comment type="catalytic activity">
    <reaction evidence="1">
        <text>ATP + protein L-histidine = ADP + protein N-phospho-L-histidine.</text>
        <dbReference type="EC" id="2.7.13.3"/>
    </reaction>
</comment>
<keyword evidence="13 23" id="KW-0418">Kinase</keyword>
<keyword evidence="10 23" id="KW-0808">Transferase</keyword>